<feature type="transmembrane region" description="Helical" evidence="7">
    <location>
        <begin position="202"/>
        <end position="219"/>
    </location>
</feature>
<accession>A0ABY5VKJ6</accession>
<organism evidence="9 10">
    <name type="scientific">Ruminococcus gauvreauii</name>
    <dbReference type="NCBI Taxonomy" id="438033"/>
    <lineage>
        <taxon>Bacteria</taxon>
        <taxon>Bacillati</taxon>
        <taxon>Bacillota</taxon>
        <taxon>Clostridia</taxon>
        <taxon>Eubacteriales</taxon>
        <taxon>Oscillospiraceae</taxon>
        <taxon>Ruminococcus</taxon>
    </lineage>
</organism>
<dbReference type="RefSeq" id="WP_187374510.1">
    <property type="nucleotide sequence ID" value="NZ_CABLBR010000002.1"/>
</dbReference>
<dbReference type="Gene3D" id="1.20.1540.10">
    <property type="entry name" value="Rhomboid-like"/>
    <property type="match status" value="1"/>
</dbReference>
<evidence type="ECO:0000256" key="2">
    <source>
        <dbReference type="ARBA" id="ARBA00009045"/>
    </source>
</evidence>
<evidence type="ECO:0000256" key="5">
    <source>
        <dbReference type="ARBA" id="ARBA00022989"/>
    </source>
</evidence>
<keyword evidence="4" id="KW-0378">Hydrolase</keyword>
<dbReference type="InterPro" id="IPR050925">
    <property type="entry name" value="Rhomboid_protease_S54"/>
</dbReference>
<evidence type="ECO:0000313" key="10">
    <source>
        <dbReference type="Proteomes" id="UP001060164"/>
    </source>
</evidence>
<dbReference type="InterPro" id="IPR022764">
    <property type="entry name" value="Peptidase_S54_rhomboid_dom"/>
</dbReference>
<dbReference type="PANTHER" id="PTHR43731:SF14">
    <property type="entry name" value="PRESENILIN-ASSOCIATED RHOMBOID-LIKE PROTEIN, MITOCHONDRIAL"/>
    <property type="match status" value="1"/>
</dbReference>
<feature type="transmembrane region" description="Helical" evidence="7">
    <location>
        <begin position="179"/>
        <end position="196"/>
    </location>
</feature>
<proteinExistence type="inferred from homology"/>
<comment type="subcellular location">
    <subcellularLocation>
        <location evidence="1">Membrane</location>
        <topology evidence="1">Multi-pass membrane protein</topology>
    </subcellularLocation>
</comment>
<dbReference type="Proteomes" id="UP001060164">
    <property type="component" value="Chromosome"/>
</dbReference>
<dbReference type="EMBL" id="CP102290">
    <property type="protein sequence ID" value="UWP60688.1"/>
    <property type="molecule type" value="Genomic_DNA"/>
</dbReference>
<feature type="domain" description="Peptidase S54 rhomboid" evidence="8">
    <location>
        <begin position="80"/>
        <end position="220"/>
    </location>
</feature>
<evidence type="ECO:0000256" key="7">
    <source>
        <dbReference type="SAM" id="Phobius"/>
    </source>
</evidence>
<dbReference type="GO" id="GO:0008233">
    <property type="term" value="F:peptidase activity"/>
    <property type="evidence" value="ECO:0007669"/>
    <property type="project" value="UniProtKB-KW"/>
</dbReference>
<dbReference type="SUPFAM" id="SSF144091">
    <property type="entry name" value="Rhomboid-like"/>
    <property type="match status" value="1"/>
</dbReference>
<sequence>MNYNDGQYRVKAEKELSEVQYQMNEDAIDRMRKRPKNWANIMMAAANILVFLLVELTGSSEDTSHMITWGAAYTPLISDGQFYRLFTCMFLHFGFEHLFNNMLLLIFIGDYLERYVGKLRYLAVYLIGGLGGSVASYIFNVETGQAVVSAGASGAVFAVIGGMLYIVIRNKGRLEDISLQRLMLMVALSIYFGFASGGVDNAAHIGGLVCGMIICILVYRKRATHK</sequence>
<dbReference type="PANTHER" id="PTHR43731">
    <property type="entry name" value="RHOMBOID PROTEASE"/>
    <property type="match status" value="1"/>
</dbReference>
<protein>
    <submittedName>
        <fullName evidence="9">Rhomboid family intramembrane serine protease</fullName>
    </submittedName>
</protein>
<keyword evidence="9" id="KW-0645">Protease</keyword>
<keyword evidence="3 7" id="KW-0812">Transmembrane</keyword>
<keyword evidence="6 7" id="KW-0472">Membrane</keyword>
<dbReference type="GO" id="GO:0006508">
    <property type="term" value="P:proteolysis"/>
    <property type="evidence" value="ECO:0007669"/>
    <property type="project" value="UniProtKB-KW"/>
</dbReference>
<feature type="transmembrane region" description="Helical" evidence="7">
    <location>
        <begin position="82"/>
        <end position="107"/>
    </location>
</feature>
<keyword evidence="5 7" id="KW-1133">Transmembrane helix</keyword>
<evidence type="ECO:0000256" key="3">
    <source>
        <dbReference type="ARBA" id="ARBA00022692"/>
    </source>
</evidence>
<keyword evidence="10" id="KW-1185">Reference proteome</keyword>
<gene>
    <name evidence="9" type="ORF">NQ502_06555</name>
</gene>
<evidence type="ECO:0000313" key="9">
    <source>
        <dbReference type="EMBL" id="UWP60688.1"/>
    </source>
</evidence>
<reference evidence="9" key="1">
    <citation type="journal article" date="2022" name="Cell">
        <title>Design, construction, and in vivo augmentation of a complex gut microbiome.</title>
        <authorList>
            <person name="Cheng A.G."/>
            <person name="Ho P.Y."/>
            <person name="Aranda-Diaz A."/>
            <person name="Jain S."/>
            <person name="Yu F.B."/>
            <person name="Meng X."/>
            <person name="Wang M."/>
            <person name="Iakiviak M."/>
            <person name="Nagashima K."/>
            <person name="Zhao A."/>
            <person name="Murugkar P."/>
            <person name="Patil A."/>
            <person name="Atabakhsh K."/>
            <person name="Weakley A."/>
            <person name="Yan J."/>
            <person name="Brumbaugh A.R."/>
            <person name="Higginbottom S."/>
            <person name="Dimas A."/>
            <person name="Shiver A.L."/>
            <person name="Deutschbauer A."/>
            <person name="Neff N."/>
            <person name="Sonnenburg J.L."/>
            <person name="Huang K.C."/>
            <person name="Fischbach M.A."/>
        </authorList>
    </citation>
    <scope>NUCLEOTIDE SEQUENCE</scope>
    <source>
        <strain evidence="9">DSM 19829</strain>
    </source>
</reference>
<evidence type="ECO:0000256" key="4">
    <source>
        <dbReference type="ARBA" id="ARBA00022801"/>
    </source>
</evidence>
<feature type="transmembrane region" description="Helical" evidence="7">
    <location>
        <begin position="145"/>
        <end position="167"/>
    </location>
</feature>
<feature type="transmembrane region" description="Helical" evidence="7">
    <location>
        <begin position="38"/>
        <end position="56"/>
    </location>
</feature>
<name>A0ABY5VKJ6_9FIRM</name>
<evidence type="ECO:0000256" key="6">
    <source>
        <dbReference type="ARBA" id="ARBA00023136"/>
    </source>
</evidence>
<comment type="similarity">
    <text evidence="2">Belongs to the peptidase S54 family.</text>
</comment>
<feature type="transmembrane region" description="Helical" evidence="7">
    <location>
        <begin position="119"/>
        <end position="139"/>
    </location>
</feature>
<dbReference type="InterPro" id="IPR035952">
    <property type="entry name" value="Rhomboid-like_sf"/>
</dbReference>
<evidence type="ECO:0000259" key="8">
    <source>
        <dbReference type="Pfam" id="PF01694"/>
    </source>
</evidence>
<evidence type="ECO:0000256" key="1">
    <source>
        <dbReference type="ARBA" id="ARBA00004141"/>
    </source>
</evidence>
<dbReference type="Pfam" id="PF01694">
    <property type="entry name" value="Rhomboid"/>
    <property type="match status" value="1"/>
</dbReference>